<evidence type="ECO:0000256" key="12">
    <source>
        <dbReference type="ARBA" id="ARBA00023014"/>
    </source>
</evidence>
<dbReference type="GO" id="GO:0051539">
    <property type="term" value="F:4 iron, 4 sulfur cluster binding"/>
    <property type="evidence" value="ECO:0007669"/>
    <property type="project" value="UniProtKB-UniRule"/>
</dbReference>
<dbReference type="GO" id="GO:0006284">
    <property type="term" value="P:base-excision repair"/>
    <property type="evidence" value="ECO:0007669"/>
    <property type="project" value="UniProtKB-UniRule"/>
</dbReference>
<dbReference type="AlphaFoldDB" id="A0A6P5GHY1"/>
<keyword evidence="11 18" id="KW-0408">Iron</keyword>
<dbReference type="OrthoDB" id="10248838at2759"/>
<dbReference type="InterPro" id="IPR011257">
    <property type="entry name" value="DNA_glycosylase"/>
</dbReference>
<evidence type="ECO:0000259" key="19">
    <source>
        <dbReference type="SMART" id="SM00478"/>
    </source>
</evidence>
<keyword evidence="8" id="KW-0479">Metal-binding</keyword>
<dbReference type="InterPro" id="IPR003265">
    <property type="entry name" value="HhH-GPD_domain"/>
</dbReference>
<evidence type="ECO:0000256" key="8">
    <source>
        <dbReference type="ARBA" id="ARBA00022723"/>
    </source>
</evidence>
<accession>A0A6P5GHY1</accession>
<evidence type="ECO:0000256" key="9">
    <source>
        <dbReference type="ARBA" id="ARBA00022763"/>
    </source>
</evidence>
<evidence type="ECO:0000256" key="11">
    <source>
        <dbReference type="ARBA" id="ARBA00023004"/>
    </source>
</evidence>
<comment type="similarity">
    <text evidence="4 18">Belongs to the Nth/MutY family.</text>
</comment>
<dbReference type="Gene3D" id="1.10.340.30">
    <property type="entry name" value="Hypothetical protein, domain 2"/>
    <property type="match status" value="1"/>
</dbReference>
<evidence type="ECO:0000256" key="2">
    <source>
        <dbReference type="ARBA" id="ARBA00004123"/>
    </source>
</evidence>
<dbReference type="GO" id="GO:0006298">
    <property type="term" value="P:mismatch repair"/>
    <property type="evidence" value="ECO:0007669"/>
    <property type="project" value="TreeGrafter"/>
</dbReference>
<evidence type="ECO:0000256" key="3">
    <source>
        <dbReference type="ARBA" id="ARBA00004173"/>
    </source>
</evidence>
<dbReference type="PROSITE" id="PS00764">
    <property type="entry name" value="ENDONUCLEASE_III_1"/>
    <property type="match status" value="1"/>
</dbReference>
<dbReference type="GO" id="GO:0000701">
    <property type="term" value="F:purine-specific mismatch base pair DNA N-glycosylase activity"/>
    <property type="evidence" value="ECO:0007669"/>
    <property type="project" value="UniProtKB-EC"/>
</dbReference>
<keyword evidence="20" id="KW-1185">Reference proteome</keyword>
<dbReference type="Proteomes" id="UP000515123">
    <property type="component" value="Linkage group 17"/>
</dbReference>
<dbReference type="PANTHER" id="PTHR42944:SF1">
    <property type="entry name" value="ADENINE DNA GLYCOSYLASE"/>
    <property type="match status" value="1"/>
</dbReference>
<dbReference type="GO" id="GO:0032357">
    <property type="term" value="F:oxidized purine DNA binding"/>
    <property type="evidence" value="ECO:0007669"/>
    <property type="project" value="TreeGrafter"/>
</dbReference>
<dbReference type="FunFam" id="1.10.1670.10:FF:000002">
    <property type="entry name" value="Adenine DNA glycosylase"/>
    <property type="match status" value="1"/>
</dbReference>
<reference evidence="21" key="2">
    <citation type="submission" date="2025-08" db="UniProtKB">
        <authorList>
            <consortium name="RefSeq"/>
        </authorList>
    </citation>
    <scope>IDENTIFICATION</scope>
    <source>
        <tissue evidence="21">Leaf</tissue>
    </source>
</reference>
<protein>
    <recommendedName>
        <fullName evidence="6 18">Adenine DNA glycosylase</fullName>
        <ecNumber evidence="5 18">3.2.2.31</ecNumber>
    </recommendedName>
</protein>
<dbReference type="InterPro" id="IPR044298">
    <property type="entry name" value="MIG/MutY"/>
</dbReference>
<keyword evidence="7" id="KW-0004">4Fe-4S</keyword>
<keyword evidence="13" id="KW-0496">Mitochondrion</keyword>
<dbReference type="SUPFAM" id="SSF48150">
    <property type="entry name" value="DNA-glycosylase"/>
    <property type="match status" value="1"/>
</dbReference>
<evidence type="ECO:0000256" key="4">
    <source>
        <dbReference type="ARBA" id="ARBA00008343"/>
    </source>
</evidence>
<evidence type="ECO:0000313" key="21">
    <source>
        <dbReference type="RefSeq" id="XP_020107549.1"/>
    </source>
</evidence>
<name>A0A6P5GHY1_ANACO</name>
<evidence type="ECO:0000256" key="16">
    <source>
        <dbReference type="ARBA" id="ARBA00023295"/>
    </source>
</evidence>
<keyword evidence="15" id="KW-0539">Nucleus</keyword>
<comment type="function">
    <text evidence="18">Adenine glycosylase active on G-A mispairs.</text>
</comment>
<dbReference type="GO" id="GO:0035485">
    <property type="term" value="F:adenine/guanine mispair binding"/>
    <property type="evidence" value="ECO:0007669"/>
    <property type="project" value="TreeGrafter"/>
</dbReference>
<evidence type="ECO:0000256" key="15">
    <source>
        <dbReference type="ARBA" id="ARBA00023242"/>
    </source>
</evidence>
<keyword evidence="12" id="KW-0411">Iron-sulfur</keyword>
<dbReference type="InterPro" id="IPR005760">
    <property type="entry name" value="A/G_AdeGlyc_MutY"/>
</dbReference>
<evidence type="ECO:0000313" key="20">
    <source>
        <dbReference type="Proteomes" id="UP000515123"/>
    </source>
</evidence>
<keyword evidence="14" id="KW-0234">DNA repair</keyword>
<comment type="subcellular location">
    <subcellularLocation>
        <location evidence="3">Mitochondrion</location>
    </subcellularLocation>
    <subcellularLocation>
        <location evidence="2">Nucleus</location>
    </subcellularLocation>
</comment>
<evidence type="ECO:0000256" key="13">
    <source>
        <dbReference type="ARBA" id="ARBA00023128"/>
    </source>
</evidence>
<dbReference type="SMART" id="SM00478">
    <property type="entry name" value="ENDO3c"/>
    <property type="match status" value="1"/>
</dbReference>
<dbReference type="GO" id="GO:0005739">
    <property type="term" value="C:mitochondrion"/>
    <property type="evidence" value="ECO:0007669"/>
    <property type="project" value="UniProtKB-SubCell"/>
</dbReference>
<evidence type="ECO:0000256" key="17">
    <source>
        <dbReference type="ARBA" id="ARBA00058024"/>
    </source>
</evidence>
<evidence type="ECO:0000256" key="7">
    <source>
        <dbReference type="ARBA" id="ARBA00022485"/>
    </source>
</evidence>
<keyword evidence="9 18" id="KW-0227">DNA damage</keyword>
<dbReference type="FunFam" id="1.10.340.30:FF:000002">
    <property type="entry name" value="Adenine DNA glycosylase"/>
    <property type="match status" value="1"/>
</dbReference>
<dbReference type="InterPro" id="IPR029119">
    <property type="entry name" value="MutY_C"/>
</dbReference>
<dbReference type="RefSeq" id="XP_020107549.1">
    <property type="nucleotide sequence ID" value="XM_020251960.1"/>
</dbReference>
<dbReference type="CDD" id="cd03431">
    <property type="entry name" value="NUDIX_DNA_Glycosylase_C-MutY"/>
    <property type="match status" value="1"/>
</dbReference>
<dbReference type="Gene3D" id="3.90.79.10">
    <property type="entry name" value="Nucleoside Triphosphate Pyrophosphohydrolase"/>
    <property type="match status" value="1"/>
</dbReference>
<evidence type="ECO:0000256" key="6">
    <source>
        <dbReference type="ARBA" id="ARBA00022023"/>
    </source>
</evidence>
<dbReference type="InterPro" id="IPR015797">
    <property type="entry name" value="NUDIX_hydrolase-like_dom_sf"/>
</dbReference>
<dbReference type="GO" id="GO:0005634">
    <property type="term" value="C:nucleus"/>
    <property type="evidence" value="ECO:0007669"/>
    <property type="project" value="UniProtKB-SubCell"/>
</dbReference>
<sequence length="491" mass="54808">MSAWPLALPFDQSLTLKMAGKTLIPNSNVPSPSSFSISPAMEAMAENPKRRPRRRRAAAAAAAGEPGAGAAVAATAVEDMEDFAKGEAESLRASLLRWYDEHRRSLPWRAASGVDEAERAYAVWVSEVMLQQTRVAVVVDYYNRWMKRWPTLRRLASASQEEVNEMWAGLGYYRRARFLLEGAKCIVDKGEFPRTASALRRVPGIGNYTAGAIASIAFNEAAPVVDGNVVRVISRLKAISANPKETATVKRFWKLAGQLVDPLRPGDFNQAIMELGATLCSRTNPGCSSCPISKQCKALSLSKDTKSVEVTDFPAKVLKAKQRHDFAAVCVVQIMQGADENHVFLLVKRPEEGLLAGLWEFPSVPLDEDKVDVGLRRKEMDKYLKKSFNLDIRRNCKVVSREDVGEYVHIFSHIRLRMYVELMILTIEGNLDKLAKSEEQCKLTWKFFDVSSIETMGLTSGVRKVYNMIKGIKEKKLSHPTRGTRKRIKSL</sequence>
<keyword evidence="16 18" id="KW-0326">Glycosidase</keyword>
<keyword evidence="10" id="KW-0378">Hydrolase</keyword>
<evidence type="ECO:0000256" key="5">
    <source>
        <dbReference type="ARBA" id="ARBA00012045"/>
    </source>
</evidence>
<comment type="catalytic activity">
    <reaction evidence="1 18">
        <text>Hydrolyzes free adenine bases from 7,8-dihydro-8-oxoguanine:adenine mismatched double-stranded DNA, leaving an apurinic site.</text>
        <dbReference type="EC" id="3.2.2.31"/>
    </reaction>
</comment>
<dbReference type="SUPFAM" id="SSF55811">
    <property type="entry name" value="Nudix"/>
    <property type="match status" value="1"/>
</dbReference>
<evidence type="ECO:0000256" key="1">
    <source>
        <dbReference type="ARBA" id="ARBA00000843"/>
    </source>
</evidence>
<dbReference type="PANTHER" id="PTHR42944">
    <property type="entry name" value="ADENINE DNA GLYCOSYLASE"/>
    <property type="match status" value="1"/>
</dbReference>
<gene>
    <name evidence="21" type="primary">LOC109723544</name>
</gene>
<dbReference type="FunFam" id="3.90.79.10:FF:000026">
    <property type="entry name" value="Adenine DNA glycosylase"/>
    <property type="match status" value="1"/>
</dbReference>
<reference evidence="20" key="1">
    <citation type="journal article" date="2015" name="Nat. Genet.">
        <title>The pineapple genome and the evolution of CAM photosynthesis.</title>
        <authorList>
            <person name="Ming R."/>
            <person name="VanBuren R."/>
            <person name="Wai C.M."/>
            <person name="Tang H."/>
            <person name="Schatz M.C."/>
            <person name="Bowers J.E."/>
            <person name="Lyons E."/>
            <person name="Wang M.L."/>
            <person name="Chen J."/>
            <person name="Biggers E."/>
            <person name="Zhang J."/>
            <person name="Huang L."/>
            <person name="Zhang L."/>
            <person name="Miao W."/>
            <person name="Zhang J."/>
            <person name="Ye Z."/>
            <person name="Miao C."/>
            <person name="Lin Z."/>
            <person name="Wang H."/>
            <person name="Zhou H."/>
            <person name="Yim W.C."/>
            <person name="Priest H.D."/>
            <person name="Zheng C."/>
            <person name="Woodhouse M."/>
            <person name="Edger P.P."/>
            <person name="Guyot R."/>
            <person name="Guo H.B."/>
            <person name="Guo H."/>
            <person name="Zheng G."/>
            <person name="Singh R."/>
            <person name="Sharma A."/>
            <person name="Min X."/>
            <person name="Zheng Y."/>
            <person name="Lee H."/>
            <person name="Gurtowski J."/>
            <person name="Sedlazeck F.J."/>
            <person name="Harkess A."/>
            <person name="McKain M.R."/>
            <person name="Liao Z."/>
            <person name="Fang J."/>
            <person name="Liu J."/>
            <person name="Zhang X."/>
            <person name="Zhang Q."/>
            <person name="Hu W."/>
            <person name="Qin Y."/>
            <person name="Wang K."/>
            <person name="Chen L.Y."/>
            <person name="Shirley N."/>
            <person name="Lin Y.R."/>
            <person name="Liu L.Y."/>
            <person name="Hernandez A.G."/>
            <person name="Wright C.L."/>
            <person name="Bulone V."/>
            <person name="Tuskan G.A."/>
            <person name="Heath K."/>
            <person name="Zee F."/>
            <person name="Moore P.H."/>
            <person name="Sunkar R."/>
            <person name="Leebens-Mack J.H."/>
            <person name="Mockler T."/>
            <person name="Bennetzen J.L."/>
            <person name="Freeling M."/>
            <person name="Sankoff D."/>
            <person name="Paterson A.H."/>
            <person name="Zhu X."/>
            <person name="Yang X."/>
            <person name="Smith J.A."/>
            <person name="Cushman J.C."/>
            <person name="Paull R.E."/>
            <person name="Yu Q."/>
        </authorList>
    </citation>
    <scope>NUCLEOTIDE SEQUENCE [LARGE SCALE GENOMIC DNA]</scope>
    <source>
        <strain evidence="20">cv. F153</strain>
    </source>
</reference>
<comment type="function">
    <text evidence="17">Involved in oxidative DNA damage repair. Initiates repair of A*oxoG to C*G by removing the inappropriately paired adenine base from the DNA backbone. Possesses both adenine and 2-OH-A DNA glycosylase activities.</text>
</comment>
<evidence type="ECO:0000256" key="18">
    <source>
        <dbReference type="RuleBase" id="RU365096"/>
    </source>
</evidence>
<dbReference type="Pfam" id="PF14815">
    <property type="entry name" value="NUDIX_4"/>
    <property type="match status" value="1"/>
</dbReference>
<dbReference type="Pfam" id="PF00730">
    <property type="entry name" value="HhH-GPD"/>
    <property type="match status" value="1"/>
</dbReference>
<comment type="cofactor">
    <cofactor evidence="18">
        <name>[4Fe-4S] cluster</name>
        <dbReference type="ChEBI" id="CHEBI:49883"/>
    </cofactor>
    <text evidence="18">Binds 1 [4Fe-4S] cluster.</text>
</comment>
<dbReference type="CDD" id="cd00056">
    <property type="entry name" value="ENDO3c"/>
    <property type="match status" value="1"/>
</dbReference>
<dbReference type="InterPro" id="IPR004035">
    <property type="entry name" value="Endouclease-III_FeS-bd_BS"/>
</dbReference>
<dbReference type="NCBIfam" id="TIGR01084">
    <property type="entry name" value="mutY"/>
    <property type="match status" value="1"/>
</dbReference>
<dbReference type="GeneID" id="109723544"/>
<organism evidence="20 21">
    <name type="scientific">Ananas comosus</name>
    <name type="common">Pineapple</name>
    <name type="synonym">Ananas ananas</name>
    <dbReference type="NCBI Taxonomy" id="4615"/>
    <lineage>
        <taxon>Eukaryota</taxon>
        <taxon>Viridiplantae</taxon>
        <taxon>Streptophyta</taxon>
        <taxon>Embryophyta</taxon>
        <taxon>Tracheophyta</taxon>
        <taxon>Spermatophyta</taxon>
        <taxon>Magnoliopsida</taxon>
        <taxon>Liliopsida</taxon>
        <taxon>Poales</taxon>
        <taxon>Bromeliaceae</taxon>
        <taxon>Bromelioideae</taxon>
        <taxon>Ananas</taxon>
    </lineage>
</organism>
<dbReference type="GO" id="GO:0034039">
    <property type="term" value="F:8-oxo-7,8-dihydroguanine DNA N-glycosylase activity"/>
    <property type="evidence" value="ECO:0007669"/>
    <property type="project" value="TreeGrafter"/>
</dbReference>
<evidence type="ECO:0000256" key="14">
    <source>
        <dbReference type="ARBA" id="ARBA00023204"/>
    </source>
</evidence>
<dbReference type="EC" id="3.2.2.31" evidence="5 18"/>
<feature type="domain" description="HhH-GPD" evidence="19">
    <location>
        <begin position="129"/>
        <end position="278"/>
    </location>
</feature>
<proteinExistence type="inferred from homology"/>
<dbReference type="InterPro" id="IPR023170">
    <property type="entry name" value="HhH_base_excis_C"/>
</dbReference>
<dbReference type="Gene3D" id="1.10.1670.10">
    <property type="entry name" value="Helix-hairpin-Helix base-excision DNA repair enzymes (C-terminal)"/>
    <property type="match status" value="1"/>
</dbReference>
<evidence type="ECO:0000256" key="10">
    <source>
        <dbReference type="ARBA" id="ARBA00022801"/>
    </source>
</evidence>
<dbReference type="GO" id="GO:0046872">
    <property type="term" value="F:metal ion binding"/>
    <property type="evidence" value="ECO:0007669"/>
    <property type="project" value="UniProtKB-UniRule"/>
</dbReference>